<evidence type="ECO:0000256" key="7">
    <source>
        <dbReference type="SAM" id="Phobius"/>
    </source>
</evidence>
<protein>
    <recommendedName>
        <fullName evidence="2 5">peptidylprolyl isomerase</fullName>
        <ecNumber evidence="2 5">5.2.1.8</ecNumber>
    </recommendedName>
</protein>
<proteinExistence type="predicted"/>
<accession>D1A9F6</accession>
<reference evidence="9 10" key="1">
    <citation type="journal article" date="2011" name="Stand. Genomic Sci.">
        <title>Complete genome sequence of Thermomonospora curvata type strain (B9).</title>
        <authorList>
            <person name="Chertkov O."/>
            <person name="Sikorski J."/>
            <person name="Nolan M."/>
            <person name="Lapidus A."/>
            <person name="Lucas S."/>
            <person name="Del Rio T.G."/>
            <person name="Tice H."/>
            <person name="Cheng J.F."/>
            <person name="Goodwin L."/>
            <person name="Pitluck S."/>
            <person name="Liolios K."/>
            <person name="Ivanova N."/>
            <person name="Mavromatis K."/>
            <person name="Mikhailova N."/>
            <person name="Ovchinnikova G."/>
            <person name="Pati A."/>
            <person name="Chen A."/>
            <person name="Palaniappan K."/>
            <person name="Djao O.D."/>
            <person name="Land M."/>
            <person name="Hauser L."/>
            <person name="Chang Y.J."/>
            <person name="Jeffries C.D."/>
            <person name="Brettin T."/>
            <person name="Han C."/>
            <person name="Detter J.C."/>
            <person name="Rohde M."/>
            <person name="Goker M."/>
            <person name="Woyke T."/>
            <person name="Bristow J."/>
            <person name="Eisen J.A."/>
            <person name="Markowitz V."/>
            <person name="Hugenholtz P."/>
            <person name="Klenk H.P."/>
            <person name="Kyrpides N.C."/>
        </authorList>
    </citation>
    <scope>NUCLEOTIDE SEQUENCE [LARGE SCALE GENOMIC DNA]</scope>
    <source>
        <strain evidence="10">ATCC 19995 / DSM 43183 / JCM 3096 / KCTC 9072 / NBRC 15933 / NCIMB 10081 / Henssen B9</strain>
    </source>
</reference>
<dbReference type="PROSITE" id="PS50059">
    <property type="entry name" value="FKBP_PPIASE"/>
    <property type="match status" value="2"/>
</dbReference>
<name>D1A9F6_THECD</name>
<dbReference type="AlphaFoldDB" id="D1A9F6"/>
<dbReference type="Pfam" id="PF00254">
    <property type="entry name" value="FKBP_C"/>
    <property type="match status" value="2"/>
</dbReference>
<dbReference type="EMBL" id="CP001738">
    <property type="protein sequence ID" value="ACY96852.1"/>
    <property type="molecule type" value="Genomic_DNA"/>
</dbReference>
<sequence length="393" mass="41348">MPEDDKPSGGSSAPPPRLKVNLPSAQGIKRPDFTPHGISSASSRRTPNRPSPLTAAQAKRRRRMTIAALVAAALAVAGGTAWYLTRPGPTLQVSGAFGKEPKVEIPKGLHPGGKLKTTVLTQGTGPKLAADDLAYIHMAYYRWPAKDAGPSADPGEEDEENKDGKLGSTYGEGGPRAVHIGRKDLQGIDKTLDKALTGQTVGSRVMIEVPPADGFGKDGQPEMGISGTDTILFVMDIIKSFPKNSTVPGEQKKFSAEGLPTVTPAKDGLAPKVTIPEGVTPPDKLVVKTLVEGDGPALAKGDTAVTHYKGVLWRNGKEFDSSWKRDTVQPFEVGTGATVPGFDKGLLGKKVGSRVMLILPPKEGYGKEGQKQAGIKGDDTLVFIVDILGTAPK</sequence>
<keyword evidence="7" id="KW-1133">Transmembrane helix</keyword>
<keyword evidence="10" id="KW-1185">Reference proteome</keyword>
<dbReference type="KEGG" id="tcu:Tcur_1269"/>
<keyword evidence="3 5" id="KW-0697">Rotamase</keyword>
<keyword evidence="7" id="KW-0472">Membrane</keyword>
<feature type="domain" description="PPIase FKBP-type" evidence="8">
    <location>
        <begin position="301"/>
        <end position="391"/>
    </location>
</feature>
<feature type="region of interest" description="Disordered" evidence="6">
    <location>
        <begin position="147"/>
        <end position="177"/>
    </location>
</feature>
<dbReference type="InterPro" id="IPR046357">
    <property type="entry name" value="PPIase_dom_sf"/>
</dbReference>
<feature type="region of interest" description="Disordered" evidence="6">
    <location>
        <begin position="1"/>
        <end position="60"/>
    </location>
</feature>
<dbReference type="Proteomes" id="UP000001918">
    <property type="component" value="Chromosome"/>
</dbReference>
<evidence type="ECO:0000313" key="9">
    <source>
        <dbReference type="EMBL" id="ACY96852.1"/>
    </source>
</evidence>
<evidence type="ECO:0000256" key="2">
    <source>
        <dbReference type="ARBA" id="ARBA00013194"/>
    </source>
</evidence>
<dbReference type="OrthoDB" id="25996at2"/>
<evidence type="ECO:0000256" key="3">
    <source>
        <dbReference type="ARBA" id="ARBA00023110"/>
    </source>
</evidence>
<dbReference type="PANTHER" id="PTHR45779">
    <property type="entry name" value="PEPTIDYLPROLYL ISOMERASE"/>
    <property type="match status" value="1"/>
</dbReference>
<evidence type="ECO:0000256" key="5">
    <source>
        <dbReference type="PROSITE-ProRule" id="PRU00277"/>
    </source>
</evidence>
<dbReference type="InterPro" id="IPR001179">
    <property type="entry name" value="PPIase_FKBP_dom"/>
</dbReference>
<dbReference type="EC" id="5.2.1.8" evidence="2 5"/>
<dbReference type="GO" id="GO:0003755">
    <property type="term" value="F:peptidyl-prolyl cis-trans isomerase activity"/>
    <property type="evidence" value="ECO:0007669"/>
    <property type="project" value="UniProtKB-KW"/>
</dbReference>
<evidence type="ECO:0000313" key="10">
    <source>
        <dbReference type="Proteomes" id="UP000001918"/>
    </source>
</evidence>
<organism evidence="9 10">
    <name type="scientific">Thermomonospora curvata (strain ATCC 19995 / DSM 43183 / JCM 3096 / KCTC 9072 / NBRC 15933 / NCIMB 10081 / Henssen B9)</name>
    <dbReference type="NCBI Taxonomy" id="471852"/>
    <lineage>
        <taxon>Bacteria</taxon>
        <taxon>Bacillati</taxon>
        <taxon>Actinomycetota</taxon>
        <taxon>Actinomycetes</taxon>
        <taxon>Streptosporangiales</taxon>
        <taxon>Thermomonosporaceae</taxon>
        <taxon>Thermomonospora</taxon>
    </lineage>
</organism>
<evidence type="ECO:0000256" key="4">
    <source>
        <dbReference type="ARBA" id="ARBA00023235"/>
    </source>
</evidence>
<evidence type="ECO:0000256" key="1">
    <source>
        <dbReference type="ARBA" id="ARBA00000971"/>
    </source>
</evidence>
<dbReference type="SUPFAM" id="SSF54534">
    <property type="entry name" value="FKBP-like"/>
    <property type="match status" value="2"/>
</dbReference>
<evidence type="ECO:0000256" key="6">
    <source>
        <dbReference type="SAM" id="MobiDB-lite"/>
    </source>
</evidence>
<dbReference type="Gene3D" id="3.10.50.40">
    <property type="match status" value="2"/>
</dbReference>
<dbReference type="PANTHER" id="PTHR45779:SF7">
    <property type="entry name" value="PEPTIDYLPROLYL ISOMERASE"/>
    <property type="match status" value="1"/>
</dbReference>
<feature type="transmembrane region" description="Helical" evidence="7">
    <location>
        <begin position="66"/>
        <end position="84"/>
    </location>
</feature>
<dbReference type="RefSeq" id="WP_012851636.1">
    <property type="nucleotide sequence ID" value="NC_013510.1"/>
</dbReference>
<keyword evidence="7" id="KW-0812">Transmembrane</keyword>
<dbReference type="InterPro" id="IPR044609">
    <property type="entry name" value="FKBP2/11"/>
</dbReference>
<evidence type="ECO:0000259" key="8">
    <source>
        <dbReference type="PROSITE" id="PS50059"/>
    </source>
</evidence>
<gene>
    <name evidence="9" type="ordered locus">Tcur_1269</name>
</gene>
<comment type="catalytic activity">
    <reaction evidence="1 5">
        <text>[protein]-peptidylproline (omega=180) = [protein]-peptidylproline (omega=0)</text>
        <dbReference type="Rhea" id="RHEA:16237"/>
        <dbReference type="Rhea" id="RHEA-COMP:10747"/>
        <dbReference type="Rhea" id="RHEA-COMP:10748"/>
        <dbReference type="ChEBI" id="CHEBI:83833"/>
        <dbReference type="ChEBI" id="CHEBI:83834"/>
        <dbReference type="EC" id="5.2.1.8"/>
    </reaction>
</comment>
<dbReference type="HOGENOM" id="CLU_053307_0_1_11"/>
<keyword evidence="4 5" id="KW-0413">Isomerase</keyword>
<feature type="domain" description="PPIase FKBP-type" evidence="8">
    <location>
        <begin position="131"/>
        <end position="241"/>
    </location>
</feature>
<dbReference type="eggNOG" id="COG0545">
    <property type="taxonomic scope" value="Bacteria"/>
</dbReference>
<dbReference type="STRING" id="471852.Tcur_1269"/>